<proteinExistence type="predicted"/>
<keyword evidence="2" id="KW-1185">Reference proteome</keyword>
<protein>
    <submittedName>
        <fullName evidence="1">Uncharacterized protein</fullName>
    </submittedName>
</protein>
<dbReference type="InterPro" id="IPR029058">
    <property type="entry name" value="AB_hydrolase_fold"/>
</dbReference>
<dbReference type="Gene3D" id="3.40.50.1820">
    <property type="entry name" value="alpha/beta hydrolase"/>
    <property type="match status" value="1"/>
</dbReference>
<gene>
    <name evidence="1" type="ORF">ASPCADRAFT_50396</name>
</gene>
<dbReference type="OrthoDB" id="94039at2759"/>
<dbReference type="AlphaFoldDB" id="A0A1R3RKK0"/>
<name>A0A1R3RKK0_ASPC5</name>
<evidence type="ECO:0000313" key="1">
    <source>
        <dbReference type="EMBL" id="OOF95000.1"/>
    </source>
</evidence>
<organism evidence="1 2">
    <name type="scientific">Aspergillus carbonarius (strain ITEM 5010)</name>
    <dbReference type="NCBI Taxonomy" id="602072"/>
    <lineage>
        <taxon>Eukaryota</taxon>
        <taxon>Fungi</taxon>
        <taxon>Dikarya</taxon>
        <taxon>Ascomycota</taxon>
        <taxon>Pezizomycotina</taxon>
        <taxon>Eurotiomycetes</taxon>
        <taxon>Eurotiomycetidae</taxon>
        <taxon>Eurotiales</taxon>
        <taxon>Aspergillaceae</taxon>
        <taxon>Aspergillus</taxon>
        <taxon>Aspergillus subgen. Circumdati</taxon>
    </lineage>
</organism>
<reference evidence="2" key="1">
    <citation type="journal article" date="2017" name="Genome Biol.">
        <title>Comparative genomics reveals high biological diversity and specific adaptations in the industrially and medically important fungal genus Aspergillus.</title>
        <authorList>
            <person name="de Vries R.P."/>
            <person name="Riley R."/>
            <person name="Wiebenga A."/>
            <person name="Aguilar-Osorio G."/>
            <person name="Amillis S."/>
            <person name="Uchima C.A."/>
            <person name="Anderluh G."/>
            <person name="Asadollahi M."/>
            <person name="Askin M."/>
            <person name="Barry K."/>
            <person name="Battaglia E."/>
            <person name="Bayram O."/>
            <person name="Benocci T."/>
            <person name="Braus-Stromeyer S.A."/>
            <person name="Caldana C."/>
            <person name="Canovas D."/>
            <person name="Cerqueira G.C."/>
            <person name="Chen F."/>
            <person name="Chen W."/>
            <person name="Choi C."/>
            <person name="Clum A."/>
            <person name="Dos Santos R.A."/>
            <person name="Damasio A.R."/>
            <person name="Diallinas G."/>
            <person name="Emri T."/>
            <person name="Fekete E."/>
            <person name="Flipphi M."/>
            <person name="Freyberg S."/>
            <person name="Gallo A."/>
            <person name="Gournas C."/>
            <person name="Habgood R."/>
            <person name="Hainaut M."/>
            <person name="Harispe M.L."/>
            <person name="Henrissat B."/>
            <person name="Hilden K.S."/>
            <person name="Hope R."/>
            <person name="Hossain A."/>
            <person name="Karabika E."/>
            <person name="Karaffa L."/>
            <person name="Karanyi Z."/>
            <person name="Krasevec N."/>
            <person name="Kuo A."/>
            <person name="Kusch H."/>
            <person name="LaButti K."/>
            <person name="Lagendijk E.L."/>
            <person name="Lapidus A."/>
            <person name="Levasseur A."/>
            <person name="Lindquist E."/>
            <person name="Lipzen A."/>
            <person name="Logrieco A.F."/>
            <person name="MacCabe A."/>
            <person name="Maekelae M.R."/>
            <person name="Malavazi I."/>
            <person name="Melin P."/>
            <person name="Meyer V."/>
            <person name="Mielnichuk N."/>
            <person name="Miskei M."/>
            <person name="Molnar A.P."/>
            <person name="Mule G."/>
            <person name="Ngan C.Y."/>
            <person name="Orejas M."/>
            <person name="Orosz E."/>
            <person name="Ouedraogo J.P."/>
            <person name="Overkamp K.M."/>
            <person name="Park H.-S."/>
            <person name="Perrone G."/>
            <person name="Piumi F."/>
            <person name="Punt P.J."/>
            <person name="Ram A.F."/>
            <person name="Ramon A."/>
            <person name="Rauscher S."/>
            <person name="Record E."/>
            <person name="Riano-Pachon D.M."/>
            <person name="Robert V."/>
            <person name="Roehrig J."/>
            <person name="Ruller R."/>
            <person name="Salamov A."/>
            <person name="Salih N.S."/>
            <person name="Samson R.A."/>
            <person name="Sandor E."/>
            <person name="Sanguinetti M."/>
            <person name="Schuetze T."/>
            <person name="Sepcic K."/>
            <person name="Shelest E."/>
            <person name="Sherlock G."/>
            <person name="Sophianopoulou V."/>
            <person name="Squina F.M."/>
            <person name="Sun H."/>
            <person name="Susca A."/>
            <person name="Todd R.B."/>
            <person name="Tsang A."/>
            <person name="Unkles S.E."/>
            <person name="van de Wiele N."/>
            <person name="van Rossen-Uffink D."/>
            <person name="Oliveira J.V."/>
            <person name="Vesth T.C."/>
            <person name="Visser J."/>
            <person name="Yu J.-H."/>
            <person name="Zhou M."/>
            <person name="Andersen M.R."/>
            <person name="Archer D.B."/>
            <person name="Baker S.E."/>
            <person name="Benoit I."/>
            <person name="Brakhage A.A."/>
            <person name="Braus G.H."/>
            <person name="Fischer R."/>
            <person name="Frisvad J.C."/>
            <person name="Goldman G.H."/>
            <person name="Houbraken J."/>
            <person name="Oakley B."/>
            <person name="Pocsi I."/>
            <person name="Scazzocchio C."/>
            <person name="Seiboth B."/>
            <person name="vanKuyk P.A."/>
            <person name="Wortman J."/>
            <person name="Dyer P.S."/>
            <person name="Grigoriev I.V."/>
        </authorList>
    </citation>
    <scope>NUCLEOTIDE SEQUENCE [LARGE SCALE GENOMIC DNA]</scope>
    <source>
        <strain evidence="2">ITEM 5010</strain>
    </source>
</reference>
<accession>A0A1R3RKK0</accession>
<dbReference type="STRING" id="602072.A0A1R3RKK0"/>
<evidence type="ECO:0000313" key="2">
    <source>
        <dbReference type="Proteomes" id="UP000188318"/>
    </source>
</evidence>
<dbReference type="OMA" id="QGHFFAF"/>
<sequence>MPRPLVGIGHSFGGTILANLALMHPRLLTSIVFLDPVIVLTAPPMGFGSDPTGPVNWCLYRDDVWPNRAAADAAHRKTSKRWDPRCLDLMAQFGFRDLPTALHPDLGDNADTSNPPVTLTTTKYHEVLGQLRENFNSRTPDGKIQIDRATHADADPQLATLPVYKPEPALTWHKLPALRPSGLFLLGEYSYLPLDQVREGIKHCGQGVGGSGGKEKVKEITIPKRGHFFPFENVGETADYCASWLDEVMHNYAESERAWKEKRQKLTKRDHLVLSEEWRRVLKPPSARPARKNKI</sequence>
<dbReference type="VEuPathDB" id="FungiDB:ASPCADRAFT_50396"/>
<dbReference type="Proteomes" id="UP000188318">
    <property type="component" value="Unassembled WGS sequence"/>
</dbReference>
<dbReference type="EMBL" id="KV907501">
    <property type="protein sequence ID" value="OOF95000.1"/>
    <property type="molecule type" value="Genomic_DNA"/>
</dbReference>
<dbReference type="SUPFAM" id="SSF53474">
    <property type="entry name" value="alpha/beta-Hydrolases"/>
    <property type="match status" value="1"/>
</dbReference>